<accession>A0ABS4FRW7</accession>
<evidence type="ECO:0000313" key="2">
    <source>
        <dbReference type="Proteomes" id="UP001519272"/>
    </source>
</evidence>
<dbReference type="Proteomes" id="UP001519272">
    <property type="component" value="Unassembled WGS sequence"/>
</dbReference>
<protein>
    <submittedName>
        <fullName evidence="1">Acetyltransferase</fullName>
    </submittedName>
</protein>
<name>A0ABS4FRW7_9BACL</name>
<sequence length="187" mass="21427">MVATTVQVTLTDKTNCHIIKNMYPLYLHDLSGHYGLVADHTPNQHGIFEISDRFKTLHDQYDEQNIWWDKPGVLFPYLIQADHIPAGFALIATSPYCSQEVDYFMSDFFLLQPFRGTGVAQIAATYLFEQFNGKWALYTNPSPKNRIGQKFWEKTVAQHTKGSFIKQNALTHDGDKLIFSFCNQPST</sequence>
<proteinExistence type="predicted"/>
<dbReference type="EMBL" id="JAGGKG010000008">
    <property type="protein sequence ID" value="MBP1905328.1"/>
    <property type="molecule type" value="Genomic_DNA"/>
</dbReference>
<dbReference type="InterPro" id="IPR016181">
    <property type="entry name" value="Acyl_CoA_acyltransferase"/>
</dbReference>
<gene>
    <name evidence="1" type="ORF">J2Z32_001958</name>
</gene>
<organism evidence="1 2">
    <name type="scientific">Paenibacillus turicensis</name>
    <dbReference type="NCBI Taxonomy" id="160487"/>
    <lineage>
        <taxon>Bacteria</taxon>
        <taxon>Bacillati</taxon>
        <taxon>Bacillota</taxon>
        <taxon>Bacilli</taxon>
        <taxon>Bacillales</taxon>
        <taxon>Paenibacillaceae</taxon>
        <taxon>Paenibacillus</taxon>
    </lineage>
</organism>
<comment type="caution">
    <text evidence="1">The sequence shown here is derived from an EMBL/GenBank/DDBJ whole genome shotgun (WGS) entry which is preliminary data.</text>
</comment>
<evidence type="ECO:0000313" key="1">
    <source>
        <dbReference type="EMBL" id="MBP1905328.1"/>
    </source>
</evidence>
<keyword evidence="2" id="KW-1185">Reference proteome</keyword>
<reference evidence="1 2" key="1">
    <citation type="submission" date="2021-03" db="EMBL/GenBank/DDBJ databases">
        <title>Genomic Encyclopedia of Type Strains, Phase IV (KMG-IV): sequencing the most valuable type-strain genomes for metagenomic binning, comparative biology and taxonomic classification.</title>
        <authorList>
            <person name="Goeker M."/>
        </authorList>
    </citation>
    <scope>NUCLEOTIDE SEQUENCE [LARGE SCALE GENOMIC DNA]</scope>
    <source>
        <strain evidence="1 2">DSM 14349</strain>
    </source>
</reference>
<dbReference type="SUPFAM" id="SSF55729">
    <property type="entry name" value="Acyl-CoA N-acyltransferases (Nat)"/>
    <property type="match status" value="1"/>
</dbReference>
<dbReference type="RefSeq" id="WP_210088962.1">
    <property type="nucleotide sequence ID" value="NZ_JAGGKG010000008.1"/>
</dbReference>